<dbReference type="RefSeq" id="WP_013606567.1">
    <property type="nucleotide sequence ID" value="NC_015152.1"/>
</dbReference>
<feature type="transmembrane region" description="Helical" evidence="1">
    <location>
        <begin position="7"/>
        <end position="27"/>
    </location>
</feature>
<dbReference type="STRING" id="158189.SpiBuddy_0888"/>
<keyword evidence="1" id="KW-0472">Membrane</keyword>
<accession>F0RYE4</accession>
<keyword evidence="1" id="KW-1133">Transmembrane helix</keyword>
<protein>
    <submittedName>
        <fullName evidence="2">Uncharacterized protein</fullName>
    </submittedName>
</protein>
<gene>
    <name evidence="2" type="ordered locus">SpiBuddy_0888</name>
</gene>
<name>F0RYE4_SPHGB</name>
<organism evidence="2 3">
    <name type="scientific">Sphaerochaeta globosa (strain ATCC BAA-1886 / DSM 22777 / Buddy)</name>
    <name type="common">Spirochaeta sp. (strain Buddy)</name>
    <dbReference type="NCBI Taxonomy" id="158189"/>
    <lineage>
        <taxon>Bacteria</taxon>
        <taxon>Pseudomonadati</taxon>
        <taxon>Spirochaetota</taxon>
        <taxon>Spirochaetia</taxon>
        <taxon>Spirochaetales</taxon>
        <taxon>Sphaerochaetaceae</taxon>
        <taxon>Sphaerochaeta</taxon>
    </lineage>
</organism>
<proteinExistence type="predicted"/>
<reference evidence="3" key="1">
    <citation type="submission" date="2011-02" db="EMBL/GenBank/DDBJ databases">
        <title>Complete sequence of Spirochaeta sp. Buddy.</title>
        <authorList>
            <person name="Lucas S."/>
            <person name="Copeland A."/>
            <person name="Lapidus A."/>
            <person name="Cheng J.-F."/>
            <person name="Goodwin L."/>
            <person name="Pitluck S."/>
            <person name="Zeytun A."/>
            <person name="Detter J.C."/>
            <person name="Han C."/>
            <person name="Tapia R."/>
            <person name="Land M."/>
            <person name="Hauser L."/>
            <person name="Kyrpides N."/>
            <person name="Ivanova N."/>
            <person name="Mikhailova N."/>
            <person name="Pagani I."/>
            <person name="Ritalahti K.M."/>
            <person name="Loeffler F.E."/>
            <person name="Woyke T."/>
        </authorList>
    </citation>
    <scope>NUCLEOTIDE SEQUENCE [LARGE SCALE GENOMIC DNA]</scope>
    <source>
        <strain evidence="3">ATCC BAA-1886 / DSM 22777 / Buddy</strain>
    </source>
</reference>
<evidence type="ECO:0000256" key="1">
    <source>
        <dbReference type="SAM" id="Phobius"/>
    </source>
</evidence>
<dbReference type="EMBL" id="CP002541">
    <property type="protein sequence ID" value="ADY12715.1"/>
    <property type="molecule type" value="Genomic_DNA"/>
</dbReference>
<evidence type="ECO:0000313" key="3">
    <source>
        <dbReference type="Proteomes" id="UP000008466"/>
    </source>
</evidence>
<keyword evidence="1" id="KW-0812">Transmembrane</keyword>
<feature type="transmembrane region" description="Helical" evidence="1">
    <location>
        <begin position="33"/>
        <end position="54"/>
    </location>
</feature>
<keyword evidence="3" id="KW-1185">Reference proteome</keyword>
<dbReference type="HOGENOM" id="CLU_2702882_0_0_12"/>
<dbReference type="KEGG" id="sbu:SpiBuddy_0888"/>
<dbReference type="Proteomes" id="UP000008466">
    <property type="component" value="Chromosome"/>
</dbReference>
<dbReference type="AlphaFoldDB" id="F0RYE4"/>
<sequence>MKRERLTPTIVMLVLSMLVGFSLLGLVYKPSLLMVLVLGLVVLSMAVALLVYAVKFDRQMRGREKAHEESTQK</sequence>
<evidence type="ECO:0000313" key="2">
    <source>
        <dbReference type="EMBL" id="ADY12715.1"/>
    </source>
</evidence>